<proteinExistence type="predicted"/>
<name>Q3BSR0_XANE5</name>
<protein>
    <submittedName>
        <fullName evidence="1">Uncharacterized protein</fullName>
    </submittedName>
</protein>
<dbReference type="Proteomes" id="UP000007069">
    <property type="component" value="Chromosome"/>
</dbReference>
<gene>
    <name evidence="1" type="ordered locus">XCV2472</name>
</gene>
<dbReference type="HOGENOM" id="CLU_2921669_0_0_6"/>
<dbReference type="AlphaFoldDB" id="Q3BSR0"/>
<evidence type="ECO:0000313" key="2">
    <source>
        <dbReference type="Proteomes" id="UP000007069"/>
    </source>
</evidence>
<accession>Q3BSR0</accession>
<dbReference type="EMBL" id="AM039952">
    <property type="protein sequence ID" value="CAJ24149.1"/>
    <property type="molecule type" value="Genomic_DNA"/>
</dbReference>
<organism evidence="2">
    <name type="scientific">Xanthomonas euvesicatoria pv. vesicatoria (strain 85-10)</name>
    <name type="common">Xanthomonas campestris pv. vesicatoria</name>
    <dbReference type="NCBI Taxonomy" id="316273"/>
    <lineage>
        <taxon>Bacteria</taxon>
        <taxon>Pseudomonadati</taxon>
        <taxon>Pseudomonadota</taxon>
        <taxon>Gammaproteobacteria</taxon>
        <taxon>Lysobacterales</taxon>
        <taxon>Lysobacteraceae</taxon>
        <taxon>Xanthomonas</taxon>
    </lineage>
</organism>
<dbReference type="KEGG" id="xcv:XCV2472"/>
<sequence>MLVMTDAPSVQWLIAAARVHGGPRIYVLTIVVNGNPVEQSYFASRTDAAVARDAAMEFYRG</sequence>
<dbReference type="STRING" id="456327.BJD11_10550"/>
<evidence type="ECO:0000313" key="1">
    <source>
        <dbReference type="EMBL" id="CAJ24149.1"/>
    </source>
</evidence>
<reference evidence="1 2" key="1">
    <citation type="journal article" date="2005" name="J. Bacteriol.">
        <title>Insights into genome plasticity and pathogenicity of the plant pathogenic Bacterium Xanthomonas campestris pv. vesicatoria revealed by the complete genome sequence.</title>
        <authorList>
            <person name="Thieme F."/>
            <person name="Koebnik R."/>
            <person name="Bekel T."/>
            <person name="Berger C."/>
            <person name="Boch J."/>
            <person name="Buettner D."/>
            <person name="Caldana C."/>
            <person name="Gaigalat L."/>
            <person name="Goesmann A."/>
            <person name="Kay S."/>
            <person name="Kirchner O."/>
            <person name="Lanz C."/>
            <person name="Linke B."/>
            <person name="McHardy A.C."/>
            <person name="Meyer F."/>
            <person name="Mittenhuber G."/>
            <person name="Nies D.H."/>
            <person name="Niesbach-Kloesgen U."/>
            <person name="Patschkowski T."/>
            <person name="Rueckert C."/>
            <person name="Rupp O."/>
            <person name="Schneicker S."/>
            <person name="Schuster S.C."/>
            <person name="Vorhoelter F.J."/>
            <person name="Weber E."/>
            <person name="Puehler A."/>
            <person name="Bonas U."/>
            <person name="Bartels D."/>
            <person name="Kaiser O."/>
        </authorList>
    </citation>
    <scope>NUCLEOTIDE SEQUENCE [LARGE SCALE GENOMIC DNA]</scope>
    <source>
        <strain evidence="1 2">85-10</strain>
    </source>
</reference>